<sequence length="357" mass="40128">MRIMASPFVELEVGERLVKLTNPDKVYFPAVGITKREMVEYYLAVADGILRALGDRPTTLERWPGGVFEGAKRATRADPRGADAFYQKRVPKGAPEWVVTAEIAFPSGRTADEICPTEPATVAYCANLGTITFHPWPVRRFDVDHPDELRIDLDPQPGTDFADAVEVAGCAREVLADLGWVGFPKTSGGRGIHIYVRIEPRWTFTDVRHAAIAFGRELERRMPGRVTTKWWKEERGETIFIDYNQNARDRTIASAYSIRPFAHAPVSAPVTWDELPSVSPADFTVRTMPARFAEKGDLHAAIDDVAHDLTPLLEWYERDERDHGLTDMPYPPEYPKMAGEPKRVQPSRAKKDPDAES</sequence>
<reference evidence="3 4" key="1">
    <citation type="journal article" date="2019" name="Int. J. Syst. Evol. Microbiol.">
        <title>The Global Catalogue of Microorganisms (GCM) 10K type strain sequencing project: providing services to taxonomists for standard genome sequencing and annotation.</title>
        <authorList>
            <consortium name="The Broad Institute Genomics Platform"/>
            <consortium name="The Broad Institute Genome Sequencing Center for Infectious Disease"/>
            <person name="Wu L."/>
            <person name="Ma J."/>
        </authorList>
    </citation>
    <scope>NUCLEOTIDE SEQUENCE [LARGE SCALE GENOMIC DNA]</scope>
    <source>
        <strain evidence="3 4">JCM 10671</strain>
    </source>
</reference>
<evidence type="ECO:0000256" key="1">
    <source>
        <dbReference type="SAM" id="MobiDB-lite"/>
    </source>
</evidence>
<evidence type="ECO:0000313" key="4">
    <source>
        <dbReference type="Proteomes" id="UP001500957"/>
    </source>
</evidence>
<dbReference type="Pfam" id="PF21686">
    <property type="entry name" value="LigD_Prim-Pol"/>
    <property type="match status" value="1"/>
</dbReference>
<dbReference type="InterPro" id="IPR014145">
    <property type="entry name" value="LigD_pol_dom"/>
</dbReference>
<evidence type="ECO:0000313" key="3">
    <source>
        <dbReference type="EMBL" id="GAA0626875.1"/>
    </source>
</evidence>
<feature type="region of interest" description="Disordered" evidence="1">
    <location>
        <begin position="321"/>
        <end position="357"/>
    </location>
</feature>
<evidence type="ECO:0000259" key="2">
    <source>
        <dbReference type="Pfam" id="PF21686"/>
    </source>
</evidence>
<gene>
    <name evidence="3" type="primary">ligD_2</name>
    <name evidence="3" type="ORF">GCM10009547_32990</name>
</gene>
<dbReference type="PANTHER" id="PTHR42705:SF3">
    <property type="entry name" value="ATP-DEPENDENT DNA LIGASE"/>
    <property type="match status" value="1"/>
</dbReference>
<feature type="domain" description="DNA ligase D polymerase" evidence="2">
    <location>
        <begin position="34"/>
        <end position="299"/>
    </location>
</feature>
<proteinExistence type="predicted"/>
<dbReference type="CDD" id="cd04865">
    <property type="entry name" value="LigD_Pol_like_2"/>
    <property type="match status" value="1"/>
</dbReference>
<accession>A0ABN1H279</accession>
<dbReference type="Gene3D" id="3.90.920.10">
    <property type="entry name" value="DNA primase, PRIM domain"/>
    <property type="match status" value="1"/>
</dbReference>
<keyword evidence="3" id="KW-0436">Ligase</keyword>
<dbReference type="InterPro" id="IPR052171">
    <property type="entry name" value="NHEJ_LigD"/>
</dbReference>
<keyword evidence="4" id="KW-1185">Reference proteome</keyword>
<protein>
    <submittedName>
        <fullName evidence="3">Non-homologous end-joining DNA ligase</fullName>
    </submittedName>
</protein>
<dbReference type="EMBL" id="BAAAHE010000027">
    <property type="protein sequence ID" value="GAA0626875.1"/>
    <property type="molecule type" value="Genomic_DNA"/>
</dbReference>
<comment type="caution">
    <text evidence="3">The sequence shown here is derived from an EMBL/GenBank/DDBJ whole genome shotgun (WGS) entry which is preliminary data.</text>
</comment>
<organism evidence="3 4">
    <name type="scientific">Sporichthya brevicatena</name>
    <dbReference type="NCBI Taxonomy" id="171442"/>
    <lineage>
        <taxon>Bacteria</taxon>
        <taxon>Bacillati</taxon>
        <taxon>Actinomycetota</taxon>
        <taxon>Actinomycetes</taxon>
        <taxon>Sporichthyales</taxon>
        <taxon>Sporichthyaceae</taxon>
        <taxon>Sporichthya</taxon>
    </lineage>
</organism>
<dbReference type="GO" id="GO:0016874">
    <property type="term" value="F:ligase activity"/>
    <property type="evidence" value="ECO:0007669"/>
    <property type="project" value="UniProtKB-KW"/>
</dbReference>
<name>A0ABN1H279_9ACTN</name>
<dbReference type="Proteomes" id="UP001500957">
    <property type="component" value="Unassembled WGS sequence"/>
</dbReference>
<dbReference type="PANTHER" id="PTHR42705">
    <property type="entry name" value="BIFUNCTIONAL NON-HOMOLOGOUS END JOINING PROTEIN LIGD"/>
    <property type="match status" value="1"/>
</dbReference>
<feature type="compositionally biased region" description="Basic and acidic residues" evidence="1">
    <location>
        <begin position="339"/>
        <end position="357"/>
    </location>
</feature>